<accession>A0A6N2MVF4</accession>
<dbReference type="EMBL" id="CAADRP010001941">
    <property type="protein sequence ID" value="VFU57200.1"/>
    <property type="molecule type" value="Genomic_DNA"/>
</dbReference>
<evidence type="ECO:0008006" key="2">
    <source>
        <dbReference type="Google" id="ProtNLM"/>
    </source>
</evidence>
<reference evidence="1" key="1">
    <citation type="submission" date="2019-03" db="EMBL/GenBank/DDBJ databases">
        <authorList>
            <person name="Mank J."/>
            <person name="Almeida P."/>
        </authorList>
    </citation>
    <scope>NUCLEOTIDE SEQUENCE</scope>
    <source>
        <strain evidence="1">78183</strain>
    </source>
</reference>
<dbReference type="CDD" id="cd06222">
    <property type="entry name" value="RNase_H_like"/>
    <property type="match status" value="1"/>
</dbReference>
<dbReference type="InterPro" id="IPR012337">
    <property type="entry name" value="RNaseH-like_sf"/>
</dbReference>
<dbReference type="Gene3D" id="3.30.420.10">
    <property type="entry name" value="Ribonuclease H-like superfamily/Ribonuclease H"/>
    <property type="match status" value="1"/>
</dbReference>
<sequence>MLLDGNMVIRDGFTWIWNFRWRGEHRGREVGSFNIMSSLFSKVVLSNDVGDQLVWKSNSNGQYFVKSMGRLLFTSNHRNSHVSFYGLWTGVVPPKKLKFYVGIKGSNEAELIYIGEKGFRIIIFESKKIIIESGSSSAVRWMRKPSSRPWHFHELFILAARFSSTSGAVFFSHVLCEANNFADDLAKKGVTRVEKFNAWA</sequence>
<name>A0A6N2MVF4_SALVM</name>
<proteinExistence type="predicted"/>
<gene>
    <name evidence="1" type="ORF">SVIM_LOCUS413152</name>
</gene>
<dbReference type="InterPro" id="IPR036397">
    <property type="entry name" value="RNaseH_sf"/>
</dbReference>
<dbReference type="AlphaFoldDB" id="A0A6N2MVF4"/>
<protein>
    <recommendedName>
        <fullName evidence="2">RNase H type-1 domain-containing protein</fullName>
    </recommendedName>
</protein>
<dbReference type="SUPFAM" id="SSF53098">
    <property type="entry name" value="Ribonuclease H-like"/>
    <property type="match status" value="1"/>
</dbReference>
<evidence type="ECO:0000313" key="1">
    <source>
        <dbReference type="EMBL" id="VFU57200.1"/>
    </source>
</evidence>
<dbReference type="InterPro" id="IPR044730">
    <property type="entry name" value="RNase_H-like_dom_plant"/>
</dbReference>
<dbReference type="GO" id="GO:0003676">
    <property type="term" value="F:nucleic acid binding"/>
    <property type="evidence" value="ECO:0007669"/>
    <property type="project" value="InterPro"/>
</dbReference>
<organism evidence="1">
    <name type="scientific">Salix viminalis</name>
    <name type="common">Common osier</name>
    <name type="synonym">Basket willow</name>
    <dbReference type="NCBI Taxonomy" id="40686"/>
    <lineage>
        <taxon>Eukaryota</taxon>
        <taxon>Viridiplantae</taxon>
        <taxon>Streptophyta</taxon>
        <taxon>Embryophyta</taxon>
        <taxon>Tracheophyta</taxon>
        <taxon>Spermatophyta</taxon>
        <taxon>Magnoliopsida</taxon>
        <taxon>eudicotyledons</taxon>
        <taxon>Gunneridae</taxon>
        <taxon>Pentapetalae</taxon>
        <taxon>rosids</taxon>
        <taxon>fabids</taxon>
        <taxon>Malpighiales</taxon>
        <taxon>Salicaceae</taxon>
        <taxon>Saliceae</taxon>
        <taxon>Salix</taxon>
    </lineage>
</organism>